<dbReference type="Pfam" id="PF02709">
    <property type="entry name" value="Glyco_transf_7C"/>
    <property type="match status" value="1"/>
</dbReference>
<accession>A0AAF0CG94</accession>
<dbReference type="AlphaFoldDB" id="A0AAF0CG94"/>
<gene>
    <name evidence="6" type="ORF">PUV54_02700</name>
</gene>
<dbReference type="KEGG" id="hfl:PUV54_02700"/>
<dbReference type="PANTHER" id="PTHR43630:SF2">
    <property type="entry name" value="GLYCOSYLTRANSFERASE"/>
    <property type="match status" value="1"/>
</dbReference>
<reference evidence="6" key="1">
    <citation type="submission" date="2023-02" db="EMBL/GenBank/DDBJ databases">
        <title>Genome sequence of Hyphococcus flavus.</title>
        <authorList>
            <person name="Rong J.-C."/>
            <person name="Zhao Q."/>
            <person name="Yi M."/>
            <person name="Wu J.-Y."/>
        </authorList>
    </citation>
    <scope>NUCLEOTIDE SEQUENCE</scope>
    <source>
        <strain evidence="6">MCCC 1K03223</strain>
    </source>
</reference>
<keyword evidence="7" id="KW-1185">Reference proteome</keyword>
<dbReference type="Pfam" id="PF00535">
    <property type="entry name" value="Glycos_transf_2"/>
    <property type="match status" value="1"/>
</dbReference>
<evidence type="ECO:0000256" key="3">
    <source>
        <dbReference type="SAM" id="Phobius"/>
    </source>
</evidence>
<keyword evidence="3" id="KW-0472">Membrane</keyword>
<keyword evidence="3" id="KW-1133">Transmembrane helix</keyword>
<sequence length="327" mass="36500">MNEPSSHVGIVAIGRNEGDRFKRCLLSLKQESERIVYVDSGSTDDSVKFARNNGAHVVVLDKDKAFTAARARNAGFAALQEQWPDTENVFFIDGDCELVVGFVEAAISQLMSDRAIGVVTGRCRERRPDATIYNRLCEIEWRGPVGDIKACGGIFVTRAHAFQTVDGFRENIIAAEDDDFCIRIRSAGLRIVRIDQDMCLHDADIRKFGQWWRRMERAGHAFAQLGELHDGYFRSERLRSLGWGGVLPAVSLLSTPFTNGLSLFLLLLYPLSLARTRTGLIKRGVAPAHATLGAFFLTLAKVPNFIGMLKYKWKKRTASSIGIVEYK</sequence>
<dbReference type="PANTHER" id="PTHR43630">
    <property type="entry name" value="POLY-BETA-1,6-N-ACETYL-D-GLUCOSAMINE SYNTHASE"/>
    <property type="match status" value="1"/>
</dbReference>
<feature type="domain" description="Galactosyltransferase C-terminal" evidence="5">
    <location>
        <begin position="149"/>
        <end position="196"/>
    </location>
</feature>
<comment type="similarity">
    <text evidence="2">Belongs to the glycosyltransferase 2 family. WaaE/KdtX subfamily.</text>
</comment>
<evidence type="ECO:0000259" key="5">
    <source>
        <dbReference type="Pfam" id="PF02709"/>
    </source>
</evidence>
<dbReference type="InterPro" id="IPR027791">
    <property type="entry name" value="Galactosyl_T_C"/>
</dbReference>
<proteinExistence type="inferred from homology"/>
<keyword evidence="3" id="KW-0812">Transmembrane</keyword>
<dbReference type="Proteomes" id="UP001214043">
    <property type="component" value="Chromosome"/>
</dbReference>
<organism evidence="6 7">
    <name type="scientific">Hyphococcus flavus</name>
    <dbReference type="NCBI Taxonomy" id="1866326"/>
    <lineage>
        <taxon>Bacteria</taxon>
        <taxon>Pseudomonadati</taxon>
        <taxon>Pseudomonadota</taxon>
        <taxon>Alphaproteobacteria</taxon>
        <taxon>Parvularculales</taxon>
        <taxon>Parvularculaceae</taxon>
        <taxon>Hyphococcus</taxon>
    </lineage>
</organism>
<feature type="domain" description="Glycosyltransferase 2-like" evidence="4">
    <location>
        <begin position="15"/>
        <end position="129"/>
    </location>
</feature>
<name>A0AAF0CG94_9PROT</name>
<evidence type="ECO:0000256" key="2">
    <source>
        <dbReference type="ARBA" id="ARBA00038494"/>
    </source>
</evidence>
<evidence type="ECO:0000313" key="7">
    <source>
        <dbReference type="Proteomes" id="UP001214043"/>
    </source>
</evidence>
<evidence type="ECO:0000313" key="6">
    <source>
        <dbReference type="EMBL" id="WDI32099.1"/>
    </source>
</evidence>
<feature type="transmembrane region" description="Helical" evidence="3">
    <location>
        <begin position="288"/>
        <end position="306"/>
    </location>
</feature>
<dbReference type="Gene3D" id="3.90.550.10">
    <property type="entry name" value="Spore Coat Polysaccharide Biosynthesis Protein SpsA, Chain A"/>
    <property type="match status" value="1"/>
</dbReference>
<evidence type="ECO:0000256" key="1">
    <source>
        <dbReference type="ARBA" id="ARBA00022679"/>
    </source>
</evidence>
<dbReference type="InterPro" id="IPR001173">
    <property type="entry name" value="Glyco_trans_2-like"/>
</dbReference>
<dbReference type="CDD" id="cd00761">
    <property type="entry name" value="Glyco_tranf_GTA_type"/>
    <property type="match status" value="1"/>
</dbReference>
<dbReference type="SUPFAM" id="SSF53448">
    <property type="entry name" value="Nucleotide-diphospho-sugar transferases"/>
    <property type="match status" value="1"/>
</dbReference>
<dbReference type="RefSeq" id="WP_274493988.1">
    <property type="nucleotide sequence ID" value="NZ_CP118166.1"/>
</dbReference>
<dbReference type="EMBL" id="CP118166">
    <property type="protein sequence ID" value="WDI32099.1"/>
    <property type="molecule type" value="Genomic_DNA"/>
</dbReference>
<dbReference type="InterPro" id="IPR029044">
    <property type="entry name" value="Nucleotide-diphossugar_trans"/>
</dbReference>
<protein>
    <submittedName>
        <fullName evidence="6">Glycosyltransferase family 2 protein</fullName>
    </submittedName>
</protein>
<keyword evidence="1" id="KW-0808">Transferase</keyword>
<evidence type="ECO:0000259" key="4">
    <source>
        <dbReference type="Pfam" id="PF00535"/>
    </source>
</evidence>